<accession>A0A7X0ED50</accession>
<evidence type="ECO:0000313" key="1">
    <source>
        <dbReference type="EMBL" id="MBB6249974.1"/>
    </source>
</evidence>
<dbReference type="EMBL" id="JACIIZ010000001">
    <property type="protein sequence ID" value="MBB6249974.1"/>
    <property type="molecule type" value="Genomic_DNA"/>
</dbReference>
<proteinExistence type="predicted"/>
<organism evidence="1 2">
    <name type="scientific">Nitrospirillum iridis</name>
    <dbReference type="NCBI Taxonomy" id="765888"/>
    <lineage>
        <taxon>Bacteria</taxon>
        <taxon>Pseudomonadati</taxon>
        <taxon>Pseudomonadota</taxon>
        <taxon>Alphaproteobacteria</taxon>
        <taxon>Rhodospirillales</taxon>
        <taxon>Azospirillaceae</taxon>
        <taxon>Nitrospirillum</taxon>
    </lineage>
</organism>
<dbReference type="AlphaFoldDB" id="A0A7X0ED50"/>
<protein>
    <submittedName>
        <fullName evidence="1">Uncharacterized protein</fullName>
    </submittedName>
</protein>
<dbReference type="Proteomes" id="UP000539175">
    <property type="component" value="Unassembled WGS sequence"/>
</dbReference>
<name>A0A7X0ED50_9PROT</name>
<reference evidence="1 2" key="1">
    <citation type="submission" date="2020-08" db="EMBL/GenBank/DDBJ databases">
        <title>Genomic Encyclopedia of Type Strains, Phase IV (KMG-IV): sequencing the most valuable type-strain genomes for metagenomic binning, comparative biology and taxonomic classification.</title>
        <authorList>
            <person name="Goeker M."/>
        </authorList>
    </citation>
    <scope>NUCLEOTIDE SEQUENCE [LARGE SCALE GENOMIC DNA]</scope>
    <source>
        <strain evidence="1 2">DSM 22198</strain>
    </source>
</reference>
<keyword evidence="2" id="KW-1185">Reference proteome</keyword>
<comment type="caution">
    <text evidence="1">The sequence shown here is derived from an EMBL/GenBank/DDBJ whole genome shotgun (WGS) entry which is preliminary data.</text>
</comment>
<gene>
    <name evidence="1" type="ORF">FHS74_000507</name>
</gene>
<sequence>MSTVRAVVAVVEGQDASILEIARDVQKVARPLRSGAA</sequence>
<evidence type="ECO:0000313" key="2">
    <source>
        <dbReference type="Proteomes" id="UP000539175"/>
    </source>
</evidence>